<dbReference type="Gene3D" id="2.50.20.10">
    <property type="entry name" value="Lipoprotein localisation LolA/LolB/LppX"/>
    <property type="match status" value="1"/>
</dbReference>
<dbReference type="InterPro" id="IPR029046">
    <property type="entry name" value="LolA/LolB/LppX"/>
</dbReference>
<dbReference type="Proteomes" id="UP000317557">
    <property type="component" value="Unassembled WGS sequence"/>
</dbReference>
<evidence type="ECO:0000256" key="2">
    <source>
        <dbReference type="SAM" id="Phobius"/>
    </source>
</evidence>
<dbReference type="PANTHER" id="PTHR35869">
    <property type="entry name" value="OUTER-MEMBRANE LIPOPROTEIN CARRIER PROTEIN"/>
    <property type="match status" value="1"/>
</dbReference>
<dbReference type="EMBL" id="FXTP01000008">
    <property type="protein sequence ID" value="SMO69731.1"/>
    <property type="molecule type" value="Genomic_DNA"/>
</dbReference>
<gene>
    <name evidence="3" type="ORF">SAMN06265219_10872</name>
</gene>
<keyword evidence="1" id="KW-0732">Signal</keyword>
<feature type="transmembrane region" description="Helical" evidence="2">
    <location>
        <begin position="28"/>
        <end position="46"/>
    </location>
</feature>
<proteinExistence type="predicted"/>
<name>A0A521DF08_9BACT</name>
<dbReference type="RefSeq" id="WP_246075228.1">
    <property type="nucleotide sequence ID" value="NZ_FXTP01000008.1"/>
</dbReference>
<keyword evidence="4" id="KW-1185">Reference proteome</keyword>
<keyword evidence="2" id="KW-0472">Membrane</keyword>
<reference evidence="3 4" key="1">
    <citation type="submission" date="2017-05" db="EMBL/GenBank/DDBJ databases">
        <authorList>
            <person name="Varghese N."/>
            <person name="Submissions S."/>
        </authorList>
    </citation>
    <scope>NUCLEOTIDE SEQUENCE [LARGE SCALE GENOMIC DNA]</scope>
    <source>
        <strain evidence="3 4">DSM 21985</strain>
    </source>
</reference>
<organism evidence="3 4">
    <name type="scientific">Gracilimonas mengyeensis</name>
    <dbReference type="NCBI Taxonomy" id="1302730"/>
    <lineage>
        <taxon>Bacteria</taxon>
        <taxon>Pseudomonadati</taxon>
        <taxon>Balneolota</taxon>
        <taxon>Balneolia</taxon>
        <taxon>Balneolales</taxon>
        <taxon>Balneolaceae</taxon>
        <taxon>Gracilimonas</taxon>
    </lineage>
</organism>
<dbReference type="PANTHER" id="PTHR35869:SF1">
    <property type="entry name" value="OUTER-MEMBRANE LIPOPROTEIN CARRIER PROTEIN"/>
    <property type="match status" value="1"/>
</dbReference>
<keyword evidence="2" id="KW-0812">Transmembrane</keyword>
<sequence length="226" mass="25886">MKDDSESFQLSGLSSRQVKVVSKTWPKVLLLFFGVMLISTTSLIAQTPNFDQLKERFESGEVFVADFNHTYTDSYTGESVSSSGNIWIDKNRYKLQSEGQTVVVDGKFSRVYDMNRNRVIIDYYEPEDDDFAPSRMLSGIDSTYTVSEESLRNQTKITLESTDDFAVFVQVEIMLDRQNRPVKITAWDISDNEIVTRFEEGKFVGSQSGLFELEYPADAEVVDMRY</sequence>
<dbReference type="CDD" id="cd16325">
    <property type="entry name" value="LolA"/>
    <property type="match status" value="1"/>
</dbReference>
<dbReference type="InterPro" id="IPR004564">
    <property type="entry name" value="OM_lipoprot_carrier_LolA-like"/>
</dbReference>
<evidence type="ECO:0000313" key="4">
    <source>
        <dbReference type="Proteomes" id="UP000317557"/>
    </source>
</evidence>
<protein>
    <submittedName>
        <fullName evidence="3">Outer membrane lipoprotein-sorting protein</fullName>
    </submittedName>
</protein>
<evidence type="ECO:0000256" key="1">
    <source>
        <dbReference type="ARBA" id="ARBA00022729"/>
    </source>
</evidence>
<dbReference type="SUPFAM" id="SSF89392">
    <property type="entry name" value="Prokaryotic lipoproteins and lipoprotein localization factors"/>
    <property type="match status" value="1"/>
</dbReference>
<evidence type="ECO:0000313" key="3">
    <source>
        <dbReference type="EMBL" id="SMO69731.1"/>
    </source>
</evidence>
<keyword evidence="2" id="KW-1133">Transmembrane helix</keyword>
<dbReference type="Pfam" id="PF03548">
    <property type="entry name" value="LolA"/>
    <property type="match status" value="1"/>
</dbReference>
<dbReference type="AlphaFoldDB" id="A0A521DF08"/>
<accession>A0A521DF08</accession>
<keyword evidence="3" id="KW-0449">Lipoprotein</keyword>